<dbReference type="GO" id="GO:0005886">
    <property type="term" value="C:plasma membrane"/>
    <property type="evidence" value="ECO:0007669"/>
    <property type="project" value="UniProtKB-SubCell"/>
</dbReference>
<evidence type="ECO:0000256" key="3">
    <source>
        <dbReference type="ARBA" id="ARBA00022475"/>
    </source>
</evidence>
<sequence length="314" mass="34855">MGTYILHRLVWLPVILLIVSFITFALGRFGPGDPVEVLMGQYADEQVVERIREQRGFNDNIFVQYGRYVKNAVRGDFGESFKYRGRTVSELLKKKMWVSAQLNLAALFLSVSIGIPLGLFAALRQGTYWDTGTVAFTLLGQSIPVFLTAPVVLLVFALKLDVLPTHGWGGLFDTRVILPAIVMGVPGIAIITRLTRASTLEVVNQDYIRTARSKGLSEFTVQRRHVLRNAMIPVITMLGFSLAGIAFTSFIVERFFGIPGIGNLFIESIFARDFPIINAVIIIGTTLFVLANLVVDLLYPWLDPRIRLGGAYAT</sequence>
<dbReference type="Pfam" id="PF00528">
    <property type="entry name" value="BPD_transp_1"/>
    <property type="match status" value="1"/>
</dbReference>
<dbReference type="PANTHER" id="PTHR43163:SF6">
    <property type="entry name" value="DIPEPTIDE TRANSPORT SYSTEM PERMEASE PROTEIN DPPB-RELATED"/>
    <property type="match status" value="1"/>
</dbReference>
<keyword evidence="3" id="KW-1003">Cell membrane</keyword>
<feature type="transmembrane region" description="Helical" evidence="7">
    <location>
        <begin position="9"/>
        <end position="29"/>
    </location>
</feature>
<evidence type="ECO:0000256" key="1">
    <source>
        <dbReference type="ARBA" id="ARBA00004651"/>
    </source>
</evidence>
<evidence type="ECO:0000256" key="6">
    <source>
        <dbReference type="ARBA" id="ARBA00023136"/>
    </source>
</evidence>
<dbReference type="CDD" id="cd06261">
    <property type="entry name" value="TM_PBP2"/>
    <property type="match status" value="1"/>
</dbReference>
<name>A0A381YF17_9ZZZZ</name>
<evidence type="ECO:0000256" key="4">
    <source>
        <dbReference type="ARBA" id="ARBA00022692"/>
    </source>
</evidence>
<dbReference type="SUPFAM" id="SSF161098">
    <property type="entry name" value="MetI-like"/>
    <property type="match status" value="1"/>
</dbReference>
<dbReference type="PROSITE" id="PS50928">
    <property type="entry name" value="ABC_TM1"/>
    <property type="match status" value="1"/>
</dbReference>
<feature type="transmembrane region" description="Helical" evidence="7">
    <location>
        <begin position="232"/>
        <end position="256"/>
    </location>
</feature>
<accession>A0A381YF17</accession>
<dbReference type="InterPro" id="IPR035906">
    <property type="entry name" value="MetI-like_sf"/>
</dbReference>
<dbReference type="InterPro" id="IPR000515">
    <property type="entry name" value="MetI-like"/>
</dbReference>
<dbReference type="Gene3D" id="1.10.3720.10">
    <property type="entry name" value="MetI-like"/>
    <property type="match status" value="1"/>
</dbReference>
<dbReference type="Pfam" id="PF19300">
    <property type="entry name" value="BPD_transp_1_N"/>
    <property type="match status" value="1"/>
</dbReference>
<keyword evidence="6 7" id="KW-0472">Membrane</keyword>
<dbReference type="GO" id="GO:0055085">
    <property type="term" value="P:transmembrane transport"/>
    <property type="evidence" value="ECO:0007669"/>
    <property type="project" value="InterPro"/>
</dbReference>
<evidence type="ECO:0000256" key="5">
    <source>
        <dbReference type="ARBA" id="ARBA00022989"/>
    </source>
</evidence>
<feature type="transmembrane region" description="Helical" evidence="7">
    <location>
        <begin position="276"/>
        <end position="299"/>
    </location>
</feature>
<gene>
    <name evidence="9" type="ORF">METZ01_LOCUS128560</name>
</gene>
<organism evidence="9">
    <name type="scientific">marine metagenome</name>
    <dbReference type="NCBI Taxonomy" id="408172"/>
    <lineage>
        <taxon>unclassified sequences</taxon>
        <taxon>metagenomes</taxon>
        <taxon>ecological metagenomes</taxon>
    </lineage>
</organism>
<dbReference type="AlphaFoldDB" id="A0A381YF17"/>
<keyword evidence="5 7" id="KW-1133">Transmembrane helix</keyword>
<evidence type="ECO:0000256" key="2">
    <source>
        <dbReference type="ARBA" id="ARBA00022448"/>
    </source>
</evidence>
<feature type="transmembrane region" description="Helical" evidence="7">
    <location>
        <begin position="102"/>
        <end position="123"/>
    </location>
</feature>
<feature type="transmembrane region" description="Helical" evidence="7">
    <location>
        <begin position="176"/>
        <end position="195"/>
    </location>
</feature>
<evidence type="ECO:0000313" key="9">
    <source>
        <dbReference type="EMBL" id="SVA75706.1"/>
    </source>
</evidence>
<feature type="transmembrane region" description="Helical" evidence="7">
    <location>
        <begin position="135"/>
        <end position="156"/>
    </location>
</feature>
<comment type="subcellular location">
    <subcellularLocation>
        <location evidence="1">Cell membrane</location>
        <topology evidence="1">Multi-pass membrane protein</topology>
    </subcellularLocation>
</comment>
<proteinExistence type="predicted"/>
<dbReference type="EMBL" id="UINC01018101">
    <property type="protein sequence ID" value="SVA75706.1"/>
    <property type="molecule type" value="Genomic_DNA"/>
</dbReference>
<keyword evidence="4 7" id="KW-0812">Transmembrane</keyword>
<evidence type="ECO:0000256" key="7">
    <source>
        <dbReference type="SAM" id="Phobius"/>
    </source>
</evidence>
<dbReference type="InterPro" id="IPR045621">
    <property type="entry name" value="BPD_transp_1_N"/>
</dbReference>
<protein>
    <recommendedName>
        <fullName evidence="8">ABC transmembrane type-1 domain-containing protein</fullName>
    </recommendedName>
</protein>
<dbReference type="PANTHER" id="PTHR43163">
    <property type="entry name" value="DIPEPTIDE TRANSPORT SYSTEM PERMEASE PROTEIN DPPB-RELATED"/>
    <property type="match status" value="1"/>
</dbReference>
<keyword evidence="2" id="KW-0813">Transport</keyword>
<feature type="domain" description="ABC transmembrane type-1" evidence="8">
    <location>
        <begin position="96"/>
        <end position="299"/>
    </location>
</feature>
<reference evidence="9" key="1">
    <citation type="submission" date="2018-05" db="EMBL/GenBank/DDBJ databases">
        <authorList>
            <person name="Lanie J.A."/>
            <person name="Ng W.-L."/>
            <person name="Kazmierczak K.M."/>
            <person name="Andrzejewski T.M."/>
            <person name="Davidsen T.M."/>
            <person name="Wayne K.J."/>
            <person name="Tettelin H."/>
            <person name="Glass J.I."/>
            <person name="Rusch D."/>
            <person name="Podicherti R."/>
            <person name="Tsui H.-C.T."/>
            <person name="Winkler M.E."/>
        </authorList>
    </citation>
    <scope>NUCLEOTIDE SEQUENCE</scope>
</reference>
<evidence type="ECO:0000259" key="8">
    <source>
        <dbReference type="PROSITE" id="PS50928"/>
    </source>
</evidence>